<evidence type="ECO:0000313" key="1">
    <source>
        <dbReference type="EMBL" id="QDP83054.1"/>
    </source>
</evidence>
<name>A0A516NW01_9NOCA</name>
<dbReference type="RefSeq" id="WP_143983743.1">
    <property type="nucleotide sequence ID" value="NZ_CP041695.1"/>
</dbReference>
<dbReference type="EMBL" id="CP041695">
    <property type="protein sequence ID" value="QDP83054.1"/>
    <property type="molecule type" value="Genomic_DNA"/>
</dbReference>
<protein>
    <submittedName>
        <fullName evidence="1">Uncharacterized protein</fullName>
    </submittedName>
</protein>
<dbReference type="KEGG" id="nod:FOH10_34380"/>
<gene>
    <name evidence="1" type="ORF">FOH10_34380</name>
</gene>
<dbReference type="Proteomes" id="UP000317039">
    <property type="component" value="Chromosome"/>
</dbReference>
<sequence length="120" mass="13264">MTEIIHVGVWRSTEWSTIQIPNGAELTWAKRATLGIPGGSPDPNYFHTYWRVPDWYYGERTALIRTGSYPSTDIEGNPIPSLSGIPGAVPFINNDVFFWISTEGFVSGDYPPNSSLAPTS</sequence>
<evidence type="ECO:0000313" key="2">
    <source>
        <dbReference type="Proteomes" id="UP000317039"/>
    </source>
</evidence>
<organism evidence="1 2">
    <name type="scientific">Nocardia otitidiscaviarum</name>
    <dbReference type="NCBI Taxonomy" id="1823"/>
    <lineage>
        <taxon>Bacteria</taxon>
        <taxon>Bacillati</taxon>
        <taxon>Actinomycetota</taxon>
        <taxon>Actinomycetes</taxon>
        <taxon>Mycobacteriales</taxon>
        <taxon>Nocardiaceae</taxon>
        <taxon>Nocardia</taxon>
    </lineage>
</organism>
<dbReference type="GeneID" id="80337442"/>
<proteinExistence type="predicted"/>
<accession>A0A516NW01</accession>
<dbReference type="AlphaFoldDB" id="A0A516NW01"/>
<reference evidence="1 2" key="1">
    <citation type="submission" date="2019-07" db="EMBL/GenBank/DDBJ databases">
        <title>Complete Genome Sequence and Methylome Analysis of Nocardia otitidis-caviarum NEB252.</title>
        <authorList>
            <person name="Fomenkov A."/>
            <person name="Anton B.P."/>
            <person name="Vincze T."/>
            <person name="Roberts R.J."/>
        </authorList>
    </citation>
    <scope>NUCLEOTIDE SEQUENCE [LARGE SCALE GENOMIC DNA]</scope>
    <source>
        <strain evidence="1 2">NEB252</strain>
    </source>
</reference>